<reference evidence="6" key="1">
    <citation type="submission" date="2015-09" db="EMBL/GenBank/DDBJ databases">
        <authorList>
            <person name="Rodrigo-Torres Lidia"/>
            <person name="Arahal R.David."/>
        </authorList>
    </citation>
    <scope>NUCLEOTIDE SEQUENCE [LARGE SCALE GENOMIC DNA]</scope>
    <source>
        <strain evidence="6">CECT 7735</strain>
    </source>
</reference>
<sequence length="264" mass="28680">MLRTLKAGACLILCPLPVLALEVGSCIAVPSQVIDVSVEFPGLVETVLVDRGSTVVEGDLLVKLRDSSIRAQVALAARRAEDLNQINGVKARIEVLEAQLVRVESLYERNLIAQREVDRVDAELLALYQERDRLFTEHDLAKIEHARVQELMTQRAVKSTIEGLVTARNIDPGEYASEQAPLLTIAALDPLYVEIFVPQSMAGKLAIGDEVEVLLNTAPETPLVATVDVIDQVFDAASATFGMRLVLPNPDGALPAGVRCRARL</sequence>
<keyword evidence="3" id="KW-0732">Signal</keyword>
<evidence type="ECO:0000313" key="5">
    <source>
        <dbReference type="EMBL" id="CUJ94400.1"/>
    </source>
</evidence>
<proteinExistence type="inferred from homology"/>
<name>A0A0P1IEI0_9RHOB</name>
<dbReference type="Gene3D" id="2.40.30.170">
    <property type="match status" value="1"/>
</dbReference>
<evidence type="ECO:0000256" key="2">
    <source>
        <dbReference type="SAM" id="Coils"/>
    </source>
</evidence>
<dbReference type="GO" id="GO:0015562">
    <property type="term" value="F:efflux transmembrane transporter activity"/>
    <property type="evidence" value="ECO:0007669"/>
    <property type="project" value="TreeGrafter"/>
</dbReference>
<dbReference type="Gene3D" id="2.40.50.100">
    <property type="match status" value="1"/>
</dbReference>
<dbReference type="InterPro" id="IPR006143">
    <property type="entry name" value="RND_pump_MFP"/>
</dbReference>
<feature type="chain" id="PRO_5006065178" evidence="3">
    <location>
        <begin position="21"/>
        <end position="264"/>
    </location>
</feature>
<dbReference type="AlphaFoldDB" id="A0A0P1IEI0"/>
<feature type="coiled-coil region" evidence="2">
    <location>
        <begin position="79"/>
        <end position="106"/>
    </location>
</feature>
<dbReference type="PANTHER" id="PTHR30469:SF15">
    <property type="entry name" value="HLYD FAMILY OF SECRETION PROTEINS"/>
    <property type="match status" value="1"/>
</dbReference>
<feature type="domain" description="CusB-like beta-barrel" evidence="4">
    <location>
        <begin position="192"/>
        <end position="263"/>
    </location>
</feature>
<dbReference type="GeneID" id="83880785"/>
<keyword evidence="2" id="KW-0175">Coiled coil</keyword>
<dbReference type="NCBIfam" id="TIGR01730">
    <property type="entry name" value="RND_mfp"/>
    <property type="match status" value="1"/>
</dbReference>
<accession>A0A0P1IEI0</accession>
<evidence type="ECO:0000256" key="3">
    <source>
        <dbReference type="SAM" id="SignalP"/>
    </source>
</evidence>
<dbReference type="RefSeq" id="WP_058310834.1">
    <property type="nucleotide sequence ID" value="NZ_CYTW01000001.1"/>
</dbReference>
<feature type="signal peptide" evidence="3">
    <location>
        <begin position="1"/>
        <end position="20"/>
    </location>
</feature>
<dbReference type="Proteomes" id="UP000051870">
    <property type="component" value="Unassembled WGS sequence"/>
</dbReference>
<protein>
    <submittedName>
        <fullName evidence="5">Copper/silver efflux system membrane fusion protein CusB</fullName>
    </submittedName>
</protein>
<dbReference type="GO" id="GO:1990281">
    <property type="term" value="C:efflux pump complex"/>
    <property type="evidence" value="ECO:0007669"/>
    <property type="project" value="TreeGrafter"/>
</dbReference>
<gene>
    <name evidence="5" type="ORF">PH7735_01741</name>
</gene>
<evidence type="ECO:0000256" key="1">
    <source>
        <dbReference type="ARBA" id="ARBA00009477"/>
    </source>
</evidence>
<evidence type="ECO:0000259" key="4">
    <source>
        <dbReference type="Pfam" id="PF25954"/>
    </source>
</evidence>
<evidence type="ECO:0000313" key="6">
    <source>
        <dbReference type="Proteomes" id="UP000051870"/>
    </source>
</evidence>
<keyword evidence="6" id="KW-1185">Reference proteome</keyword>
<dbReference type="Gene3D" id="1.10.287.470">
    <property type="entry name" value="Helix hairpin bin"/>
    <property type="match status" value="1"/>
</dbReference>
<dbReference type="Pfam" id="PF25954">
    <property type="entry name" value="Beta-barrel_RND_2"/>
    <property type="match status" value="1"/>
</dbReference>
<dbReference type="InterPro" id="IPR058792">
    <property type="entry name" value="Beta-barrel_RND_2"/>
</dbReference>
<comment type="similarity">
    <text evidence="1">Belongs to the membrane fusion protein (MFP) (TC 8.A.1) family.</text>
</comment>
<organism evidence="5 6">
    <name type="scientific">Shimia thalassica</name>
    <dbReference type="NCBI Taxonomy" id="1715693"/>
    <lineage>
        <taxon>Bacteria</taxon>
        <taxon>Pseudomonadati</taxon>
        <taxon>Pseudomonadota</taxon>
        <taxon>Alphaproteobacteria</taxon>
        <taxon>Rhodobacterales</taxon>
        <taxon>Roseobacteraceae</taxon>
    </lineage>
</organism>
<dbReference type="PANTHER" id="PTHR30469">
    <property type="entry name" value="MULTIDRUG RESISTANCE PROTEIN MDTA"/>
    <property type="match status" value="1"/>
</dbReference>
<dbReference type="EMBL" id="CYTW01000001">
    <property type="protein sequence ID" value="CUJ94400.1"/>
    <property type="molecule type" value="Genomic_DNA"/>
</dbReference>
<dbReference type="SUPFAM" id="SSF111369">
    <property type="entry name" value="HlyD-like secretion proteins"/>
    <property type="match status" value="1"/>
</dbReference>
<dbReference type="STRING" id="1715693.PH7735_01741"/>